<dbReference type="Gene3D" id="3.40.50.720">
    <property type="entry name" value="NAD(P)-binding Rossmann-like Domain"/>
    <property type="match status" value="1"/>
</dbReference>
<dbReference type="PANTHER" id="PTHR47129:SF1">
    <property type="entry name" value="NMRA-LIKE DOMAIN-CONTAINING PROTEIN"/>
    <property type="match status" value="1"/>
</dbReference>
<proteinExistence type="predicted"/>
<dbReference type="PANTHER" id="PTHR47129">
    <property type="entry name" value="QUINONE OXIDOREDUCTASE 2"/>
    <property type="match status" value="1"/>
</dbReference>
<organism evidence="2 3">
    <name type="scientific">Thermocatellispora tengchongensis</name>
    <dbReference type="NCBI Taxonomy" id="1073253"/>
    <lineage>
        <taxon>Bacteria</taxon>
        <taxon>Bacillati</taxon>
        <taxon>Actinomycetota</taxon>
        <taxon>Actinomycetes</taxon>
        <taxon>Streptosporangiales</taxon>
        <taxon>Streptosporangiaceae</taxon>
        <taxon>Thermocatellispora</taxon>
    </lineage>
</organism>
<keyword evidence="2" id="KW-0560">Oxidoreductase</keyword>
<dbReference type="InterPro" id="IPR036291">
    <property type="entry name" value="NAD(P)-bd_dom_sf"/>
</dbReference>
<evidence type="ECO:0000259" key="1">
    <source>
        <dbReference type="Pfam" id="PF13460"/>
    </source>
</evidence>
<protein>
    <submittedName>
        <fullName evidence="2">NAD(P)H dehydrogenase (Quinone)</fullName>
        <ecNumber evidence="2">1.6.5.2</ecNumber>
    </submittedName>
</protein>
<comment type="caution">
    <text evidence="2">The sequence shown here is derived from an EMBL/GenBank/DDBJ whole genome shotgun (WGS) entry which is preliminary data.</text>
</comment>
<gene>
    <name evidence="2" type="ORF">HNP84_010197</name>
</gene>
<dbReference type="InterPro" id="IPR052718">
    <property type="entry name" value="NmrA-type_oxidoreductase"/>
</dbReference>
<dbReference type="Pfam" id="PF13460">
    <property type="entry name" value="NAD_binding_10"/>
    <property type="match status" value="1"/>
</dbReference>
<sequence length="285" mass="29868">MIVVTGATGHLGTLVVRGLAARVPAGEVVAAVRDPKKAEGLAALGVQVREADYDRPETLGPALEGAEKVLLISGSEPGRRVPQHRAVVEAAKAAGVRHLAYTGILGGPETDFPLADDHKGTEEVILASGLAYTFLRNGWYTENYTGDLSQVFAQGAVTASAGDGRVASAARQDYADAAVAVLTGEGHENTAYELSGDEAWSFAEFAAELSRQTGREIRYNALSAEAHRELLAEAGLPAHVIEIIVTIDDGIRRGLLARRTGDLSRLIGRPTTPLADSIAAALKQG</sequence>
<dbReference type="SUPFAM" id="SSF51735">
    <property type="entry name" value="NAD(P)-binding Rossmann-fold domains"/>
    <property type="match status" value="1"/>
</dbReference>
<dbReference type="EC" id="1.6.5.2" evidence="2"/>
<dbReference type="Proteomes" id="UP000578449">
    <property type="component" value="Unassembled WGS sequence"/>
</dbReference>
<evidence type="ECO:0000313" key="3">
    <source>
        <dbReference type="Proteomes" id="UP000578449"/>
    </source>
</evidence>
<evidence type="ECO:0000313" key="2">
    <source>
        <dbReference type="EMBL" id="MBB5140430.1"/>
    </source>
</evidence>
<accession>A0A840PRL8</accession>
<dbReference type="CDD" id="cd05269">
    <property type="entry name" value="TMR_SDR_a"/>
    <property type="match status" value="1"/>
</dbReference>
<name>A0A840PRL8_9ACTN</name>
<dbReference type="InterPro" id="IPR016040">
    <property type="entry name" value="NAD(P)-bd_dom"/>
</dbReference>
<dbReference type="GO" id="GO:0003955">
    <property type="term" value="F:NAD(P)H dehydrogenase (quinone) activity"/>
    <property type="evidence" value="ECO:0007669"/>
    <property type="project" value="UniProtKB-EC"/>
</dbReference>
<feature type="domain" description="NAD(P)-binding" evidence="1">
    <location>
        <begin position="6"/>
        <end position="183"/>
    </location>
</feature>
<dbReference type="AlphaFoldDB" id="A0A840PRL8"/>
<keyword evidence="3" id="KW-1185">Reference proteome</keyword>
<reference evidence="2 3" key="1">
    <citation type="submission" date="2020-08" db="EMBL/GenBank/DDBJ databases">
        <title>Genomic Encyclopedia of Type Strains, Phase IV (KMG-IV): sequencing the most valuable type-strain genomes for metagenomic binning, comparative biology and taxonomic classification.</title>
        <authorList>
            <person name="Goeker M."/>
        </authorList>
    </citation>
    <scope>NUCLEOTIDE SEQUENCE [LARGE SCALE GENOMIC DNA]</scope>
    <source>
        <strain evidence="2 3">DSM 45615</strain>
    </source>
</reference>
<dbReference type="EMBL" id="JACHGN010000043">
    <property type="protein sequence ID" value="MBB5140430.1"/>
    <property type="molecule type" value="Genomic_DNA"/>
</dbReference>
<dbReference type="Gene3D" id="3.90.25.10">
    <property type="entry name" value="UDP-galactose 4-epimerase, domain 1"/>
    <property type="match status" value="1"/>
</dbReference>
<dbReference type="RefSeq" id="WP_185057219.1">
    <property type="nucleotide sequence ID" value="NZ_BAABIX010000070.1"/>
</dbReference>